<dbReference type="OrthoDB" id="9807042at2"/>
<organism evidence="13 14">
    <name type="scientific">Buchananella hordeovulneris</name>
    <dbReference type="NCBI Taxonomy" id="52770"/>
    <lineage>
        <taxon>Bacteria</taxon>
        <taxon>Bacillati</taxon>
        <taxon>Actinomycetota</taxon>
        <taxon>Actinomycetes</taxon>
        <taxon>Actinomycetales</taxon>
        <taxon>Actinomycetaceae</taxon>
        <taxon>Buchananella</taxon>
    </lineage>
</organism>
<dbReference type="GO" id="GO:0020037">
    <property type="term" value="F:heme binding"/>
    <property type="evidence" value="ECO:0007669"/>
    <property type="project" value="TreeGrafter"/>
</dbReference>
<feature type="transmembrane region" description="Helical" evidence="12">
    <location>
        <begin position="353"/>
        <end position="374"/>
    </location>
</feature>
<dbReference type="GO" id="GO:0009055">
    <property type="term" value="F:electron transfer activity"/>
    <property type="evidence" value="ECO:0007669"/>
    <property type="project" value="UniProtKB-UniRule"/>
</dbReference>
<proteinExistence type="inferred from homology"/>
<gene>
    <name evidence="13" type="ORF">BSZ40_06480</name>
</gene>
<evidence type="ECO:0000313" key="14">
    <source>
        <dbReference type="Proteomes" id="UP000185612"/>
    </source>
</evidence>
<keyword evidence="3 12" id="KW-0813">Transport</keyword>
<dbReference type="RefSeq" id="WP_073824427.1">
    <property type="nucleotide sequence ID" value="NZ_JAUNKL010000057.1"/>
</dbReference>
<dbReference type="GO" id="GO:0046872">
    <property type="term" value="F:metal ion binding"/>
    <property type="evidence" value="ECO:0007669"/>
    <property type="project" value="UniProtKB-UniRule"/>
</dbReference>
<keyword evidence="11 12" id="KW-0472">Membrane</keyword>
<keyword evidence="9 12" id="KW-1133">Transmembrane helix</keyword>
<feature type="transmembrane region" description="Helical" evidence="12">
    <location>
        <begin position="98"/>
        <end position="122"/>
    </location>
</feature>
<feature type="transmembrane region" description="Helical" evidence="12">
    <location>
        <begin position="386"/>
        <end position="408"/>
    </location>
</feature>
<dbReference type="AlphaFoldDB" id="A0A1Q5PVQ0"/>
<evidence type="ECO:0000256" key="9">
    <source>
        <dbReference type="ARBA" id="ARBA00022989"/>
    </source>
</evidence>
<feature type="transmembrane region" description="Helical" evidence="12">
    <location>
        <begin position="235"/>
        <end position="254"/>
    </location>
</feature>
<keyword evidence="7 12" id="KW-0479">Metal-binding</keyword>
<dbReference type="PANTHER" id="PTHR30365:SF15">
    <property type="entry name" value="CYTOCHROME BD UBIQUINOL OXIDASE SUBUNIT 1"/>
    <property type="match status" value="1"/>
</dbReference>
<evidence type="ECO:0000256" key="2">
    <source>
        <dbReference type="ARBA" id="ARBA00009819"/>
    </source>
</evidence>
<evidence type="ECO:0000256" key="11">
    <source>
        <dbReference type="ARBA" id="ARBA00023136"/>
    </source>
</evidence>
<keyword evidence="5 12" id="KW-0349">Heme</keyword>
<evidence type="ECO:0000256" key="3">
    <source>
        <dbReference type="ARBA" id="ARBA00022448"/>
    </source>
</evidence>
<evidence type="ECO:0000256" key="10">
    <source>
        <dbReference type="ARBA" id="ARBA00023004"/>
    </source>
</evidence>
<evidence type="ECO:0000256" key="1">
    <source>
        <dbReference type="ARBA" id="ARBA00004651"/>
    </source>
</evidence>
<name>A0A1Q5PVQ0_9ACTO</name>
<evidence type="ECO:0000313" key="13">
    <source>
        <dbReference type="EMBL" id="OKL51490.1"/>
    </source>
</evidence>
<accession>A0A1Q5PVQ0</accession>
<dbReference type="FunCoup" id="A0A1Q5PVQ0">
    <property type="interactions" value="50"/>
</dbReference>
<keyword evidence="8 12" id="KW-0249">Electron transport</keyword>
<dbReference type="Proteomes" id="UP000185612">
    <property type="component" value="Unassembled WGS sequence"/>
</dbReference>
<feature type="transmembrane region" description="Helical" evidence="12">
    <location>
        <begin position="23"/>
        <end position="48"/>
    </location>
</feature>
<dbReference type="GO" id="GO:0005886">
    <property type="term" value="C:plasma membrane"/>
    <property type="evidence" value="ECO:0007669"/>
    <property type="project" value="UniProtKB-SubCell"/>
</dbReference>
<dbReference type="GO" id="GO:0016682">
    <property type="term" value="F:oxidoreductase activity, acting on diphenols and related substances as donors, oxygen as acceptor"/>
    <property type="evidence" value="ECO:0007669"/>
    <property type="project" value="TreeGrafter"/>
</dbReference>
<dbReference type="InParanoid" id="A0A1Q5PVQ0"/>
<evidence type="ECO:0000256" key="5">
    <source>
        <dbReference type="ARBA" id="ARBA00022617"/>
    </source>
</evidence>
<dbReference type="GO" id="GO:0070069">
    <property type="term" value="C:cytochrome complex"/>
    <property type="evidence" value="ECO:0007669"/>
    <property type="project" value="UniProtKB-UniRule"/>
</dbReference>
<keyword evidence="14" id="KW-1185">Reference proteome</keyword>
<dbReference type="EMBL" id="MQVS01000006">
    <property type="protein sequence ID" value="OKL51490.1"/>
    <property type="molecule type" value="Genomic_DNA"/>
</dbReference>
<comment type="caution">
    <text evidence="13">The sequence shown here is derived from an EMBL/GenBank/DDBJ whole genome shotgun (WGS) entry which is preliminary data.</text>
</comment>
<feature type="transmembrane region" description="Helical" evidence="12">
    <location>
        <begin position="134"/>
        <end position="157"/>
    </location>
</feature>
<feature type="transmembrane region" description="Helical" evidence="12">
    <location>
        <begin position="441"/>
        <end position="467"/>
    </location>
</feature>
<dbReference type="PIRSF" id="PIRSF006446">
    <property type="entry name" value="Cyt_quinol_oxidase_1"/>
    <property type="match status" value="1"/>
</dbReference>
<sequence length="499" mass="55190">MTPSPMALEALDLARWQFGITTVYHFILVPLTIGLAPLVAIMQTLWLRTGKEHWLKATKFFGKLLLINFALGVATGIVQEFQFGMNWSEYALHVGDIFGAPLAVEALAAFFLESTFLGLWIFGWEKLPKWLHTLCIWMVALGVNLSAFWILVANSWMQHPVGAKFNPETGRAELDGINGFVQVVTNPKVFTTFFHTVATSFLVAGTFVAGLSLWWLVRETRAKNEDSARRMWRPLAMFGFLVILISSLTVVVSGDIQGKQVVKYQPGKMAAAEGHCVGSESAGFTPIAFHNFSGDCEGISAPITIPYVYSFLATGSFTGEDSYVKGLKEVQAENEELFGTGRDYTPNLFVTYWSFRLMMGTALFTSALAFFGWLKLRKNRITDSKWMSRLALITIPMPFLGASFGWIFTEMGRQPWVVAPNPDDPLAGIAMLTEMGVSPNVTAASVLTSMALFTLLYGALGVVWYWLIKRYAREGVTELSPASLTEAPATATDDLSFGY</sequence>
<evidence type="ECO:0000256" key="12">
    <source>
        <dbReference type="PIRNR" id="PIRNR006446"/>
    </source>
</evidence>
<keyword evidence="10 12" id="KW-0408">Iron</keyword>
<feature type="transmembrane region" description="Helical" evidence="12">
    <location>
        <begin position="193"/>
        <end position="215"/>
    </location>
</feature>
<comment type="subcellular location">
    <subcellularLocation>
        <location evidence="1">Cell membrane</location>
        <topology evidence="1">Multi-pass membrane protein</topology>
    </subcellularLocation>
</comment>
<evidence type="ECO:0000256" key="7">
    <source>
        <dbReference type="ARBA" id="ARBA00022723"/>
    </source>
</evidence>
<dbReference type="PANTHER" id="PTHR30365">
    <property type="entry name" value="CYTOCHROME D UBIQUINOL OXIDASE"/>
    <property type="match status" value="1"/>
</dbReference>
<reference evidence="14" key="1">
    <citation type="submission" date="2016-12" db="EMBL/GenBank/DDBJ databases">
        <authorList>
            <person name="Meng X."/>
        </authorList>
    </citation>
    <scope>NUCLEOTIDE SEQUENCE [LARGE SCALE GENOMIC DNA]</scope>
    <source>
        <strain evidence="14">DSM 20732</strain>
    </source>
</reference>
<dbReference type="Pfam" id="PF01654">
    <property type="entry name" value="Cyt_bd_oxida_I"/>
    <property type="match status" value="1"/>
</dbReference>
<dbReference type="STRING" id="52770.BSZ40_06480"/>
<comment type="similarity">
    <text evidence="2 12">Belongs to the cytochrome ubiquinol oxidase subunit 1 family.</text>
</comment>
<dbReference type="InterPro" id="IPR002585">
    <property type="entry name" value="Cyt-d_ubiquinol_oxidase_su_1"/>
</dbReference>
<protein>
    <submittedName>
        <fullName evidence="13">Cytochrome ubiquinol oxidase subunit I</fullName>
    </submittedName>
</protein>
<keyword evidence="4 12" id="KW-1003">Cell membrane</keyword>
<dbReference type="GO" id="GO:0019646">
    <property type="term" value="P:aerobic electron transport chain"/>
    <property type="evidence" value="ECO:0007669"/>
    <property type="project" value="InterPro"/>
</dbReference>
<evidence type="ECO:0000256" key="8">
    <source>
        <dbReference type="ARBA" id="ARBA00022982"/>
    </source>
</evidence>
<evidence type="ECO:0000256" key="6">
    <source>
        <dbReference type="ARBA" id="ARBA00022692"/>
    </source>
</evidence>
<keyword evidence="6 12" id="KW-0812">Transmembrane</keyword>
<evidence type="ECO:0000256" key="4">
    <source>
        <dbReference type="ARBA" id="ARBA00022475"/>
    </source>
</evidence>
<feature type="transmembrane region" description="Helical" evidence="12">
    <location>
        <begin position="60"/>
        <end position="78"/>
    </location>
</feature>